<evidence type="ECO:0000256" key="2">
    <source>
        <dbReference type="ARBA" id="ARBA00022792"/>
    </source>
</evidence>
<dbReference type="EMBL" id="JARQWQ010000015">
    <property type="protein sequence ID" value="KAK2567136.1"/>
    <property type="molecule type" value="Genomic_DNA"/>
</dbReference>
<evidence type="ECO:0000256" key="5">
    <source>
        <dbReference type="ARBA" id="ARBA00023239"/>
    </source>
</evidence>
<accession>A0AAD9VAD1</accession>
<feature type="binding site" evidence="6">
    <location>
        <position position="199"/>
    </location>
    <ligand>
        <name>Zn(2+)</name>
        <dbReference type="ChEBI" id="CHEBI:29105"/>
    </ligand>
</feature>
<dbReference type="InterPro" id="IPR027540">
    <property type="entry name" value="Coq4_euk"/>
</dbReference>
<evidence type="ECO:0000256" key="1">
    <source>
        <dbReference type="ARBA" id="ARBA00022688"/>
    </source>
</evidence>
<dbReference type="AlphaFoldDB" id="A0AAD9VAD1"/>
<comment type="catalytic activity">
    <reaction evidence="6">
        <text>a 4-hydroxy-3-methoxy-5-(all-trans-polyprenyl)benzoate + H(+) = a 2-methoxy-6-(all-trans-polyprenyl)phenol + CO2</text>
        <dbReference type="Rhea" id="RHEA:81179"/>
        <dbReference type="Rhea" id="RHEA-COMP:9551"/>
        <dbReference type="Rhea" id="RHEA-COMP:10931"/>
        <dbReference type="ChEBI" id="CHEBI:15378"/>
        <dbReference type="ChEBI" id="CHEBI:16526"/>
        <dbReference type="ChEBI" id="CHEBI:62731"/>
        <dbReference type="ChEBI" id="CHEBI:84443"/>
        <dbReference type="EC" id="4.1.1.130"/>
    </reaction>
</comment>
<evidence type="ECO:0000256" key="4">
    <source>
        <dbReference type="ARBA" id="ARBA00023136"/>
    </source>
</evidence>
<comment type="pathway">
    <text evidence="6">Cofactor biosynthesis; ubiquinone biosynthesis.</text>
</comment>
<name>A0AAD9VAD1_ACRCE</name>
<comment type="cofactor">
    <cofactor evidence="6">
        <name>Zn(2+)</name>
        <dbReference type="ChEBI" id="CHEBI:29105"/>
    </cofactor>
</comment>
<feature type="binding site" evidence="6">
    <location>
        <position position="183"/>
    </location>
    <ligand>
        <name>Zn(2+)</name>
        <dbReference type="ChEBI" id="CHEBI:29105"/>
    </ligand>
</feature>
<protein>
    <recommendedName>
        <fullName evidence="6">Ubiquinone biosynthesis protein COQ4 homolog, mitochondrial</fullName>
    </recommendedName>
    <alternativeName>
        <fullName evidence="6">4-hydroxy-3-methoxy-5-polyprenylbenzoate decarboxylase</fullName>
        <ecNumber evidence="6">4.1.1.130</ecNumber>
    </alternativeName>
    <alternativeName>
        <fullName evidence="6">Coenzyme Q biosynthesis protein 4 homolog</fullName>
    </alternativeName>
</protein>
<keyword evidence="7" id="KW-0830">Ubiquinone</keyword>
<reference evidence="7" key="1">
    <citation type="journal article" date="2023" name="G3 (Bethesda)">
        <title>Whole genome assembly and annotation of the endangered Caribbean coral Acropora cervicornis.</title>
        <authorList>
            <person name="Selwyn J.D."/>
            <person name="Vollmer S.V."/>
        </authorList>
    </citation>
    <scope>NUCLEOTIDE SEQUENCE</scope>
    <source>
        <strain evidence="7">K2</strain>
    </source>
</reference>
<reference evidence="7" key="2">
    <citation type="journal article" date="2023" name="Science">
        <title>Genomic signatures of disease resistance in endangered staghorn corals.</title>
        <authorList>
            <person name="Vollmer S.V."/>
            <person name="Selwyn J.D."/>
            <person name="Despard B.A."/>
            <person name="Roesel C.L."/>
        </authorList>
    </citation>
    <scope>NUCLEOTIDE SEQUENCE</scope>
    <source>
        <strain evidence="7">K2</strain>
    </source>
</reference>
<dbReference type="HAMAP" id="MF_03111">
    <property type="entry name" value="Coq4"/>
    <property type="match status" value="1"/>
</dbReference>
<keyword evidence="1 6" id="KW-0831">Ubiquinone biosynthesis</keyword>
<dbReference type="EC" id="4.1.1.130" evidence="6"/>
<comment type="subunit">
    <text evidence="6">Component of a multi-subunit COQ enzyme complex.</text>
</comment>
<evidence type="ECO:0000256" key="6">
    <source>
        <dbReference type="HAMAP-Rule" id="MF_03111"/>
    </source>
</evidence>
<comment type="similarity">
    <text evidence="6">Belongs to the COQ4 family.</text>
</comment>
<keyword evidence="8" id="KW-1185">Reference proteome</keyword>
<evidence type="ECO:0000313" key="7">
    <source>
        <dbReference type="EMBL" id="KAK2567136.1"/>
    </source>
</evidence>
<evidence type="ECO:0000313" key="8">
    <source>
        <dbReference type="Proteomes" id="UP001249851"/>
    </source>
</evidence>
<keyword evidence="2 6" id="KW-0999">Mitochondrion inner membrane</keyword>
<comment type="subcellular location">
    <subcellularLocation>
        <location evidence="6">Mitochondrion inner membrane</location>
        <topology evidence="6">Peripheral membrane protein</topology>
        <orientation evidence="6">Matrix side</orientation>
    </subcellularLocation>
</comment>
<evidence type="ECO:0000256" key="3">
    <source>
        <dbReference type="ARBA" id="ARBA00023128"/>
    </source>
</evidence>
<dbReference type="Pfam" id="PF05019">
    <property type="entry name" value="Coq4"/>
    <property type="match status" value="1"/>
</dbReference>
<sequence>MAVTHARDFRILKSLFHFWRHPCRRRFVSAGYEYDAVISNTIHESSAESDVLGSNFQLYDSHIPTSILQKAVLTAGSAIMALYDPTRADMVATLGETTGLFALRRMQKRMTEDPVGQHILEERPQLNSLTLDYDRLRQLPDGTFGREYVRGMDVNGIEPDRDTVKFVDDTELAYVMQRYREVHDFVHTLAGLSISVPHEIAVKWYEMIQTGLPMCALSSIVAPLRLTARERANLRRYYIPWAVYCGFQSKFFMNVYFEKHFNEPIDDLRQRMNFIPAPKLQGRQKLQRKPND</sequence>
<keyword evidence="3 6" id="KW-0496">Mitochondrion</keyword>
<dbReference type="GO" id="GO:0120539">
    <property type="term" value="F:4-hydroxy-3-methoxy-5-polyprenylbenzoate decarboxylase activity"/>
    <property type="evidence" value="ECO:0007669"/>
    <property type="project" value="UniProtKB-EC"/>
</dbReference>
<keyword evidence="4 6" id="KW-0472">Membrane</keyword>
<dbReference type="GO" id="GO:0031314">
    <property type="term" value="C:extrinsic component of mitochondrial inner membrane"/>
    <property type="evidence" value="ECO:0007669"/>
    <property type="project" value="UniProtKB-UniRule"/>
</dbReference>
<feature type="binding site" evidence="6">
    <location>
        <position position="187"/>
    </location>
    <ligand>
        <name>Zn(2+)</name>
        <dbReference type="ChEBI" id="CHEBI:29105"/>
    </ligand>
</feature>
<keyword evidence="6" id="KW-0862">Zinc</keyword>
<dbReference type="InterPro" id="IPR007715">
    <property type="entry name" value="Coq4"/>
</dbReference>
<dbReference type="Proteomes" id="UP001249851">
    <property type="component" value="Unassembled WGS sequence"/>
</dbReference>
<proteinExistence type="inferred from homology"/>
<dbReference type="PANTHER" id="PTHR12922">
    <property type="entry name" value="UBIQUINONE BIOSYNTHESIS PROTEIN"/>
    <property type="match status" value="1"/>
</dbReference>
<comment type="function">
    <text evidence="6">Lyase that catalyzes the C1-decarboxylation of 4-hydroxy-3-methoxy-5-(all-trans-polyprenyl)benzoic acid into 2-methoxy-6-(all-trans-polyprenyl)phenol during ubiquinone biosynthesis.</text>
</comment>
<organism evidence="7 8">
    <name type="scientific">Acropora cervicornis</name>
    <name type="common">Staghorn coral</name>
    <dbReference type="NCBI Taxonomy" id="6130"/>
    <lineage>
        <taxon>Eukaryota</taxon>
        <taxon>Metazoa</taxon>
        <taxon>Cnidaria</taxon>
        <taxon>Anthozoa</taxon>
        <taxon>Hexacorallia</taxon>
        <taxon>Scleractinia</taxon>
        <taxon>Astrocoeniina</taxon>
        <taxon>Acroporidae</taxon>
        <taxon>Acropora</taxon>
    </lineage>
</organism>
<comment type="caution">
    <text evidence="7">The sequence shown here is derived from an EMBL/GenBank/DDBJ whole genome shotgun (WGS) entry which is preliminary data.</text>
</comment>
<dbReference type="GO" id="GO:0008270">
    <property type="term" value="F:zinc ion binding"/>
    <property type="evidence" value="ECO:0007669"/>
    <property type="project" value="UniProtKB-UniRule"/>
</dbReference>
<gene>
    <name evidence="7" type="ORF">P5673_008940</name>
</gene>
<dbReference type="PANTHER" id="PTHR12922:SF7">
    <property type="entry name" value="UBIQUINONE BIOSYNTHESIS PROTEIN COQ4 HOMOLOG, MITOCHONDRIAL"/>
    <property type="match status" value="1"/>
</dbReference>
<feature type="binding site" evidence="6">
    <location>
        <position position="184"/>
    </location>
    <ligand>
        <name>Zn(2+)</name>
        <dbReference type="ChEBI" id="CHEBI:29105"/>
    </ligand>
</feature>
<keyword evidence="5 6" id="KW-0456">Lyase</keyword>
<keyword evidence="6" id="KW-0479">Metal-binding</keyword>